<keyword evidence="3" id="KW-1185">Reference proteome</keyword>
<name>A0AAV4DG97_9GAST</name>
<evidence type="ECO:0000313" key="3">
    <source>
        <dbReference type="Proteomes" id="UP000735302"/>
    </source>
</evidence>
<organism evidence="2 3">
    <name type="scientific">Plakobranchus ocellatus</name>
    <dbReference type="NCBI Taxonomy" id="259542"/>
    <lineage>
        <taxon>Eukaryota</taxon>
        <taxon>Metazoa</taxon>
        <taxon>Spiralia</taxon>
        <taxon>Lophotrochozoa</taxon>
        <taxon>Mollusca</taxon>
        <taxon>Gastropoda</taxon>
        <taxon>Heterobranchia</taxon>
        <taxon>Euthyneura</taxon>
        <taxon>Panpulmonata</taxon>
        <taxon>Sacoglossa</taxon>
        <taxon>Placobranchoidea</taxon>
        <taxon>Plakobranchidae</taxon>
        <taxon>Plakobranchus</taxon>
    </lineage>
</organism>
<dbReference type="EMBL" id="BLXT01007857">
    <property type="protein sequence ID" value="GFO43243.1"/>
    <property type="molecule type" value="Genomic_DNA"/>
</dbReference>
<reference evidence="2 3" key="1">
    <citation type="journal article" date="2021" name="Elife">
        <title>Chloroplast acquisition without the gene transfer in kleptoplastic sea slugs, Plakobranchus ocellatus.</title>
        <authorList>
            <person name="Maeda T."/>
            <person name="Takahashi S."/>
            <person name="Yoshida T."/>
            <person name="Shimamura S."/>
            <person name="Takaki Y."/>
            <person name="Nagai Y."/>
            <person name="Toyoda A."/>
            <person name="Suzuki Y."/>
            <person name="Arimoto A."/>
            <person name="Ishii H."/>
            <person name="Satoh N."/>
            <person name="Nishiyama T."/>
            <person name="Hasebe M."/>
            <person name="Maruyama T."/>
            <person name="Minagawa J."/>
            <person name="Obokata J."/>
            <person name="Shigenobu S."/>
        </authorList>
    </citation>
    <scope>NUCLEOTIDE SEQUENCE [LARGE SCALE GENOMIC DNA]</scope>
</reference>
<protein>
    <submittedName>
        <fullName evidence="2">Uncharacterized protein</fullName>
    </submittedName>
</protein>
<accession>A0AAV4DG97</accession>
<proteinExistence type="predicted"/>
<feature type="compositionally biased region" description="Acidic residues" evidence="1">
    <location>
        <begin position="66"/>
        <end position="78"/>
    </location>
</feature>
<dbReference type="Proteomes" id="UP000735302">
    <property type="component" value="Unassembled WGS sequence"/>
</dbReference>
<dbReference type="AlphaFoldDB" id="A0AAV4DG97"/>
<feature type="region of interest" description="Disordered" evidence="1">
    <location>
        <begin position="58"/>
        <end position="78"/>
    </location>
</feature>
<gene>
    <name evidence="2" type="ORF">PoB_006974800</name>
</gene>
<sequence length="78" mass="8908">MAFLKDRHQNTLCGYARELSSKSESSGDLKELKAIIKELQNALWRQDTRIKELEARVKSLESHTDEEAEEGEDAEETA</sequence>
<evidence type="ECO:0000256" key="1">
    <source>
        <dbReference type="SAM" id="MobiDB-lite"/>
    </source>
</evidence>
<evidence type="ECO:0000313" key="2">
    <source>
        <dbReference type="EMBL" id="GFO43243.1"/>
    </source>
</evidence>
<comment type="caution">
    <text evidence="2">The sequence shown here is derived from an EMBL/GenBank/DDBJ whole genome shotgun (WGS) entry which is preliminary data.</text>
</comment>